<dbReference type="Pfam" id="PF13361">
    <property type="entry name" value="UvrD_C"/>
    <property type="match status" value="1"/>
</dbReference>
<evidence type="ECO:0000256" key="4">
    <source>
        <dbReference type="ARBA" id="ARBA00022806"/>
    </source>
</evidence>
<evidence type="ECO:0000313" key="13">
    <source>
        <dbReference type="EMBL" id="ODS29919.1"/>
    </source>
</evidence>
<dbReference type="PATRIC" id="fig|1872076.5.peg.5987"/>
<evidence type="ECO:0000256" key="6">
    <source>
        <dbReference type="ARBA" id="ARBA00023235"/>
    </source>
</evidence>
<dbReference type="Gene3D" id="1.10.486.10">
    <property type="entry name" value="PCRA, domain 4"/>
    <property type="match status" value="1"/>
</dbReference>
<dbReference type="Proteomes" id="UP000094056">
    <property type="component" value="Unassembled WGS sequence"/>
</dbReference>
<keyword evidence="4 10" id="KW-0347">Helicase</keyword>
<evidence type="ECO:0000256" key="3">
    <source>
        <dbReference type="ARBA" id="ARBA00022801"/>
    </source>
</evidence>
<dbReference type="InterPro" id="IPR000212">
    <property type="entry name" value="DNA_helicase_UvrD/REP"/>
</dbReference>
<dbReference type="SUPFAM" id="SSF52540">
    <property type="entry name" value="P-loop containing nucleoside triphosphate hydrolases"/>
    <property type="match status" value="1"/>
</dbReference>
<dbReference type="Gene3D" id="3.40.50.300">
    <property type="entry name" value="P-loop containing nucleotide triphosphate hydrolases"/>
    <property type="match status" value="2"/>
</dbReference>
<evidence type="ECO:0000259" key="12">
    <source>
        <dbReference type="PROSITE" id="PS51217"/>
    </source>
</evidence>
<evidence type="ECO:0000256" key="9">
    <source>
        <dbReference type="ARBA" id="ARBA00048988"/>
    </source>
</evidence>
<comment type="similarity">
    <text evidence="1">Belongs to the helicase family. UvrD subfamily.</text>
</comment>
<gene>
    <name evidence="13" type="ORF">SCARUB_04977</name>
</gene>
<dbReference type="AlphaFoldDB" id="A0A1E3X2V6"/>
<keyword evidence="5 10" id="KW-0067">ATP-binding</keyword>
<dbReference type="EC" id="5.6.2.4" evidence="8"/>
<evidence type="ECO:0000313" key="14">
    <source>
        <dbReference type="Proteomes" id="UP000094056"/>
    </source>
</evidence>
<proteinExistence type="inferred from homology"/>
<reference evidence="13 14" key="1">
    <citation type="submission" date="2016-07" db="EMBL/GenBank/DDBJ databases">
        <title>Draft genome of Scalindua rubra, obtained from a brine-seawater interface in the Red Sea, sheds light on salt adaptation in anammox bacteria.</title>
        <authorList>
            <person name="Speth D.R."/>
            <person name="Lagkouvardos I."/>
            <person name="Wang Y."/>
            <person name="Qian P.-Y."/>
            <person name="Dutilh B.E."/>
            <person name="Jetten M.S."/>
        </authorList>
    </citation>
    <scope>NUCLEOTIDE SEQUENCE [LARGE SCALE GENOMIC DNA]</scope>
    <source>
        <strain evidence="13">BSI-1</strain>
    </source>
</reference>
<comment type="catalytic activity">
    <reaction evidence="9">
        <text>ATP + H2O = ADP + phosphate + H(+)</text>
        <dbReference type="Rhea" id="RHEA:13065"/>
        <dbReference type="ChEBI" id="CHEBI:15377"/>
        <dbReference type="ChEBI" id="CHEBI:15378"/>
        <dbReference type="ChEBI" id="CHEBI:30616"/>
        <dbReference type="ChEBI" id="CHEBI:43474"/>
        <dbReference type="ChEBI" id="CHEBI:456216"/>
        <dbReference type="EC" id="5.6.2.4"/>
    </reaction>
</comment>
<dbReference type="InterPro" id="IPR014017">
    <property type="entry name" value="DNA_helicase_UvrD-like_C"/>
</dbReference>
<evidence type="ECO:0000256" key="5">
    <source>
        <dbReference type="ARBA" id="ARBA00022840"/>
    </source>
</evidence>
<dbReference type="PROSITE" id="PS51217">
    <property type="entry name" value="UVRD_HELICASE_CTER"/>
    <property type="match status" value="1"/>
</dbReference>
<accession>A0A1E3X2V6</accession>
<dbReference type="PANTHER" id="PTHR11070">
    <property type="entry name" value="UVRD / RECB / PCRA DNA HELICASE FAMILY MEMBER"/>
    <property type="match status" value="1"/>
</dbReference>
<dbReference type="InterPro" id="IPR027417">
    <property type="entry name" value="P-loop_NTPase"/>
</dbReference>
<dbReference type="GO" id="GO:0003677">
    <property type="term" value="F:DNA binding"/>
    <property type="evidence" value="ECO:0007669"/>
    <property type="project" value="InterPro"/>
</dbReference>
<keyword evidence="3 10" id="KW-0378">Hydrolase</keyword>
<dbReference type="GO" id="GO:0005829">
    <property type="term" value="C:cytosol"/>
    <property type="evidence" value="ECO:0007669"/>
    <property type="project" value="TreeGrafter"/>
</dbReference>
<dbReference type="GO" id="GO:0005524">
    <property type="term" value="F:ATP binding"/>
    <property type="evidence" value="ECO:0007669"/>
    <property type="project" value="UniProtKB-UniRule"/>
</dbReference>
<dbReference type="GO" id="GO:0000725">
    <property type="term" value="P:recombinational repair"/>
    <property type="evidence" value="ECO:0007669"/>
    <property type="project" value="TreeGrafter"/>
</dbReference>
<dbReference type="CDD" id="cd17932">
    <property type="entry name" value="DEXQc_UvrD"/>
    <property type="match status" value="1"/>
</dbReference>
<comment type="caution">
    <text evidence="13">The sequence shown here is derived from an EMBL/GenBank/DDBJ whole genome shotgun (WGS) entry which is preliminary data.</text>
</comment>
<comment type="catalytic activity">
    <reaction evidence="7">
        <text>Couples ATP hydrolysis with the unwinding of duplex DNA by translocating in the 3'-5' direction.</text>
        <dbReference type="EC" id="5.6.2.4"/>
    </reaction>
</comment>
<dbReference type="PROSITE" id="PS51198">
    <property type="entry name" value="UVRD_HELICASE_ATP_BIND"/>
    <property type="match status" value="1"/>
</dbReference>
<dbReference type="Gene3D" id="1.10.10.160">
    <property type="match status" value="1"/>
</dbReference>
<organism evidence="13 14">
    <name type="scientific">Candidatus Scalindua rubra</name>
    <dbReference type="NCBI Taxonomy" id="1872076"/>
    <lineage>
        <taxon>Bacteria</taxon>
        <taxon>Pseudomonadati</taxon>
        <taxon>Planctomycetota</taxon>
        <taxon>Candidatus Brocadiia</taxon>
        <taxon>Candidatus Brocadiales</taxon>
        <taxon>Candidatus Scalinduaceae</taxon>
        <taxon>Candidatus Scalindua</taxon>
    </lineage>
</organism>
<feature type="domain" description="UvrD-like helicase C-terminal" evidence="12">
    <location>
        <begin position="307"/>
        <end position="571"/>
    </location>
</feature>
<protein>
    <recommendedName>
        <fullName evidence="8">DNA 3'-5' helicase</fullName>
        <ecNumber evidence="8">5.6.2.4</ecNumber>
    </recommendedName>
</protein>
<evidence type="ECO:0000256" key="8">
    <source>
        <dbReference type="ARBA" id="ARBA00034808"/>
    </source>
</evidence>
<evidence type="ECO:0000256" key="10">
    <source>
        <dbReference type="PROSITE-ProRule" id="PRU00560"/>
    </source>
</evidence>
<feature type="domain" description="UvrD-like helicase ATP-binding" evidence="11">
    <location>
        <begin position="22"/>
        <end position="306"/>
    </location>
</feature>
<name>A0A1E3X2V6_9BACT</name>
<evidence type="ECO:0000256" key="7">
    <source>
        <dbReference type="ARBA" id="ARBA00034617"/>
    </source>
</evidence>
<dbReference type="Pfam" id="PF00580">
    <property type="entry name" value="UvrD-helicase"/>
    <property type="match status" value="1"/>
</dbReference>
<dbReference type="InterPro" id="IPR013986">
    <property type="entry name" value="DExx_box_DNA_helicase_dom_sf"/>
</dbReference>
<dbReference type="PANTHER" id="PTHR11070:SF3">
    <property type="entry name" value="DNA 3'-5' HELICASE"/>
    <property type="match status" value="1"/>
</dbReference>
<dbReference type="GO" id="GO:0016887">
    <property type="term" value="F:ATP hydrolysis activity"/>
    <property type="evidence" value="ECO:0007669"/>
    <property type="project" value="RHEA"/>
</dbReference>
<dbReference type="InterPro" id="IPR014016">
    <property type="entry name" value="UvrD-like_ATP-bd"/>
</dbReference>
<sequence>MKKFVLKNTKRKKENYSIDYHSELNEQQYNAVTSIDGPQLIIAGAGTGKTRTLVYRVAYLVENGIKPESILLLTFTRKAAQEMMKRASNILDERCNRVAGGTFHSFSNFILRKYAELIDYSNNFTVIDRADSESLIGYIISNLGLNKKERRFPRKRTVLNIVSKSINTTYSVREILEKEYPQFIEEEKEIINIGKQYTHGKKTRNLMDYDDLLTNMVKLLTENEKIRQKLSNTYNYVMIDEYQDTNHIQALYASLIASEHENIMVVGDDAQSIYSFRGANFRNIMDFPIIFPKTELHTIEQNYRSTQPILDLTNQVIENAEEKYSKELFTDIEGIDKPIFIVPKDKFEQARFICQKVLELRNDGVELRNIGVLFRAGFHSNELEIELNEQNIPFVKFGGIKFIEAAHIKDVIAILRVTYNQADAIAWIRLLQLIKGVGAKTADYLVNEILVNDQGIKALISDTLKGKKYYSDLQSLYNLLDQILETDDEPITMFPKIFEFYSPIIKQKYDDYKKRELDLQSLLEISDRYSSTEKFLTDMSLEPPETSQVKAVATDKDDENLILSTVHSAKGLEWHTVFVIQLLDGFFPSSYSLESPESIEEERRLFYVACTRAKKNLFLLSPNLSFSRFSSETISYSEPSRFLTEIEPFGELTERWELTFDKSENGQIDEETQLLEDGKSKDTFNRIINYFKLSE</sequence>
<dbReference type="GO" id="GO:0043138">
    <property type="term" value="F:3'-5' DNA helicase activity"/>
    <property type="evidence" value="ECO:0007669"/>
    <property type="project" value="UniProtKB-EC"/>
</dbReference>
<feature type="binding site" evidence="10">
    <location>
        <begin position="43"/>
        <end position="50"/>
    </location>
    <ligand>
        <name>ATP</name>
        <dbReference type="ChEBI" id="CHEBI:30616"/>
    </ligand>
</feature>
<evidence type="ECO:0000256" key="2">
    <source>
        <dbReference type="ARBA" id="ARBA00022741"/>
    </source>
</evidence>
<evidence type="ECO:0000256" key="1">
    <source>
        <dbReference type="ARBA" id="ARBA00009922"/>
    </source>
</evidence>
<keyword evidence="2 10" id="KW-0547">Nucleotide-binding</keyword>
<keyword evidence="6" id="KW-0413">Isomerase</keyword>
<dbReference type="EMBL" id="MAYW01000330">
    <property type="protein sequence ID" value="ODS29919.1"/>
    <property type="molecule type" value="Genomic_DNA"/>
</dbReference>
<evidence type="ECO:0000259" key="11">
    <source>
        <dbReference type="PROSITE" id="PS51198"/>
    </source>
</evidence>